<sequence>MRVGPNPEGQAQRGSATTVAKYGMLDLLPDYACTPSSITVLRQTFRKRPYTAIVLLSTEPGHYTTMVCLTSDCCRVRKAAHNSGGDAKQARKKIRASARSKGDRAASKEGPSYEPGGF</sequence>
<gene>
    <name evidence="1" type="ORF">HPB50_026552</name>
</gene>
<evidence type="ECO:0000313" key="2">
    <source>
        <dbReference type="Proteomes" id="UP000821845"/>
    </source>
</evidence>
<accession>A0ACB7TRP4</accession>
<comment type="caution">
    <text evidence="1">The sequence shown here is derived from an EMBL/GenBank/DDBJ whole genome shotgun (WGS) entry which is preliminary data.</text>
</comment>
<dbReference type="EMBL" id="CM023481">
    <property type="protein sequence ID" value="KAH6948816.1"/>
    <property type="molecule type" value="Genomic_DNA"/>
</dbReference>
<reference evidence="1" key="1">
    <citation type="submission" date="2020-05" db="EMBL/GenBank/DDBJ databases">
        <title>Large-scale comparative analyses of tick genomes elucidate their genetic diversity and vector capacities.</title>
        <authorList>
            <person name="Jia N."/>
            <person name="Wang J."/>
            <person name="Shi W."/>
            <person name="Du L."/>
            <person name="Sun Y."/>
            <person name="Zhan W."/>
            <person name="Jiang J."/>
            <person name="Wang Q."/>
            <person name="Zhang B."/>
            <person name="Ji P."/>
            <person name="Sakyi L.B."/>
            <person name="Cui X."/>
            <person name="Yuan T."/>
            <person name="Jiang B."/>
            <person name="Yang W."/>
            <person name="Lam T.T.-Y."/>
            <person name="Chang Q."/>
            <person name="Ding S."/>
            <person name="Wang X."/>
            <person name="Zhu J."/>
            <person name="Ruan X."/>
            <person name="Zhao L."/>
            <person name="Wei J."/>
            <person name="Que T."/>
            <person name="Du C."/>
            <person name="Cheng J."/>
            <person name="Dai P."/>
            <person name="Han X."/>
            <person name="Huang E."/>
            <person name="Gao Y."/>
            <person name="Liu J."/>
            <person name="Shao H."/>
            <person name="Ye R."/>
            <person name="Li L."/>
            <person name="Wei W."/>
            <person name="Wang X."/>
            <person name="Wang C."/>
            <person name="Yang T."/>
            <person name="Huo Q."/>
            <person name="Li W."/>
            <person name="Guo W."/>
            <person name="Chen H."/>
            <person name="Zhou L."/>
            <person name="Ni X."/>
            <person name="Tian J."/>
            <person name="Zhou Y."/>
            <person name="Sheng Y."/>
            <person name="Liu T."/>
            <person name="Pan Y."/>
            <person name="Xia L."/>
            <person name="Li J."/>
            <person name="Zhao F."/>
            <person name="Cao W."/>
        </authorList>
    </citation>
    <scope>NUCLEOTIDE SEQUENCE</scope>
    <source>
        <strain evidence="1">Hyas-2018</strain>
    </source>
</reference>
<organism evidence="1 2">
    <name type="scientific">Hyalomma asiaticum</name>
    <name type="common">Tick</name>
    <dbReference type="NCBI Taxonomy" id="266040"/>
    <lineage>
        <taxon>Eukaryota</taxon>
        <taxon>Metazoa</taxon>
        <taxon>Ecdysozoa</taxon>
        <taxon>Arthropoda</taxon>
        <taxon>Chelicerata</taxon>
        <taxon>Arachnida</taxon>
        <taxon>Acari</taxon>
        <taxon>Parasitiformes</taxon>
        <taxon>Ixodida</taxon>
        <taxon>Ixodoidea</taxon>
        <taxon>Ixodidae</taxon>
        <taxon>Hyalomminae</taxon>
        <taxon>Hyalomma</taxon>
    </lineage>
</organism>
<protein>
    <submittedName>
        <fullName evidence="1">Uncharacterized protein</fullName>
    </submittedName>
</protein>
<evidence type="ECO:0000313" key="1">
    <source>
        <dbReference type="EMBL" id="KAH6948816.1"/>
    </source>
</evidence>
<dbReference type="Proteomes" id="UP000821845">
    <property type="component" value="Chromosome 1"/>
</dbReference>
<proteinExistence type="predicted"/>
<keyword evidence="2" id="KW-1185">Reference proteome</keyword>
<name>A0ACB7TRP4_HYAAI</name>